<keyword evidence="4" id="KW-1185">Reference proteome</keyword>
<protein>
    <submittedName>
        <fullName evidence="3">Tetratricopeptide repeat protein</fullName>
    </submittedName>
</protein>
<comment type="caution">
    <text evidence="3">The sequence shown here is derived from an EMBL/GenBank/DDBJ whole genome shotgun (WGS) entry which is preliminary data.</text>
</comment>
<dbReference type="RefSeq" id="WP_137998418.1">
    <property type="nucleotide sequence ID" value="NZ_SJDU01000162.1"/>
</dbReference>
<dbReference type="PROSITE" id="PS50005">
    <property type="entry name" value="TPR"/>
    <property type="match status" value="1"/>
</dbReference>
<feature type="coiled-coil region" evidence="2">
    <location>
        <begin position="113"/>
        <end position="162"/>
    </location>
</feature>
<name>A0ABY2TQH1_9SPIR</name>
<dbReference type="Proteomes" id="UP000310168">
    <property type="component" value="Unassembled WGS sequence"/>
</dbReference>
<keyword evidence="1" id="KW-0802">TPR repeat</keyword>
<gene>
    <name evidence="3" type="ORF">EZH24_07035</name>
</gene>
<dbReference type="Gene3D" id="1.25.40.10">
    <property type="entry name" value="Tetratricopeptide repeat domain"/>
    <property type="match status" value="1"/>
</dbReference>
<organism evidence="3 4">
    <name type="scientific">Brachyspira catarrhinii</name>
    <dbReference type="NCBI Taxonomy" id="2528966"/>
    <lineage>
        <taxon>Bacteria</taxon>
        <taxon>Pseudomonadati</taxon>
        <taxon>Spirochaetota</taxon>
        <taxon>Spirochaetia</taxon>
        <taxon>Brachyspirales</taxon>
        <taxon>Brachyspiraceae</taxon>
        <taxon>Brachyspira</taxon>
    </lineage>
</organism>
<sequence>MKFDLTMPYDKDLKEEEKQEIDSFIDSIYEQCKDNSKEITQLAMEASFALNAGKNRANELCRQGFFKNLWGNIRGKNRKIRGEIDRDFAVSQRAGIKMIQKLAEHNKLTFEMIKNINLKLNCLVNEIDEELNQIYLQMNEFMKQVMDNFIEMSDKMNKLESKVNIHDLVIFIKHHDINGVKFTDLNINEKFLYFISEFFLKNKHLYIESDLMNLRYVMKEIGIDSDDKVSLLSIYDTLMSNSSIANKFFKAFDKEKLNYIEDFTMPILGNIKKIEKLENEEKYIIDSVIEMSSKDRKEVILNLLKNYSYNNLNMDLEKENSYFDLSISILSEMKNIDNLIVDTENEDNNSDDNIKLIELPKYTRYEIALELSKESKNTDAVFYLLNKAKDEGLDTAELYQLIGKVNLALKKYDDAANNYKLSIEKGLNDYNNNYYAAMSLFFAKKYKEAEDYMIKALEIEPDNFEANLNLGVIYRVLENYNEAIKYYDKAIKINDKSDIAYINKAEATAKNKGDKNLIEGLLSIAISLKKEHEKYFKRNSQFMEDIYNRLYYVISFSKKEIEYGKLTSSEIFINGVVVGVNDFVQKILKN</sequence>
<evidence type="ECO:0000313" key="4">
    <source>
        <dbReference type="Proteomes" id="UP000310168"/>
    </source>
</evidence>
<keyword evidence="2" id="KW-0175">Coiled coil</keyword>
<dbReference type="PROSITE" id="PS50293">
    <property type="entry name" value="TPR_REGION"/>
    <property type="match status" value="1"/>
</dbReference>
<reference evidence="3 4" key="1">
    <citation type="journal article" date="2019" name="Anaerobe">
        <title>Brachyspira catarrhinii sp. nov., an anaerobic intestinal spirochaete isolated from vervet monkeys may have been misidentified as Brachyspira aalborgi in previous studies.</title>
        <authorList>
            <person name="Phillips N.D."/>
            <person name="La T."/>
            <person name="Hampson D.J."/>
        </authorList>
    </citation>
    <scope>NUCLEOTIDE SEQUENCE [LARGE SCALE GENOMIC DNA]</scope>
    <source>
        <strain evidence="3 4">Z12</strain>
    </source>
</reference>
<proteinExistence type="predicted"/>
<dbReference type="PANTHER" id="PTHR12558">
    <property type="entry name" value="CELL DIVISION CYCLE 16,23,27"/>
    <property type="match status" value="1"/>
</dbReference>
<evidence type="ECO:0000256" key="2">
    <source>
        <dbReference type="SAM" id="Coils"/>
    </source>
</evidence>
<dbReference type="SMART" id="SM00028">
    <property type="entry name" value="TPR"/>
    <property type="match status" value="3"/>
</dbReference>
<feature type="repeat" description="TPR" evidence="1">
    <location>
        <begin position="464"/>
        <end position="497"/>
    </location>
</feature>
<dbReference type="InterPro" id="IPR011990">
    <property type="entry name" value="TPR-like_helical_dom_sf"/>
</dbReference>
<dbReference type="PANTHER" id="PTHR12558:SF13">
    <property type="entry name" value="CELL DIVISION CYCLE PROTEIN 27 HOMOLOG"/>
    <property type="match status" value="1"/>
</dbReference>
<evidence type="ECO:0000313" key="3">
    <source>
        <dbReference type="EMBL" id="TKZ35103.1"/>
    </source>
</evidence>
<dbReference type="SUPFAM" id="SSF48452">
    <property type="entry name" value="TPR-like"/>
    <property type="match status" value="1"/>
</dbReference>
<dbReference type="InterPro" id="IPR019734">
    <property type="entry name" value="TPR_rpt"/>
</dbReference>
<dbReference type="EMBL" id="SJDU01000162">
    <property type="protein sequence ID" value="TKZ35103.1"/>
    <property type="molecule type" value="Genomic_DNA"/>
</dbReference>
<dbReference type="Pfam" id="PF13181">
    <property type="entry name" value="TPR_8"/>
    <property type="match status" value="1"/>
</dbReference>
<dbReference type="Pfam" id="PF00515">
    <property type="entry name" value="TPR_1"/>
    <property type="match status" value="1"/>
</dbReference>
<accession>A0ABY2TQH1</accession>
<evidence type="ECO:0000256" key="1">
    <source>
        <dbReference type="PROSITE-ProRule" id="PRU00339"/>
    </source>
</evidence>